<feature type="domain" description="YqaJ viral recombinase" evidence="1">
    <location>
        <begin position="91"/>
        <end position="221"/>
    </location>
</feature>
<dbReference type="NCBIfam" id="TIGR03033">
    <property type="entry name" value="phage_rel_nuc"/>
    <property type="match status" value="1"/>
</dbReference>
<evidence type="ECO:0000313" key="2">
    <source>
        <dbReference type="EMBL" id="QHU20957.1"/>
    </source>
</evidence>
<organism evidence="2">
    <name type="scientific">viral metagenome</name>
    <dbReference type="NCBI Taxonomy" id="1070528"/>
    <lineage>
        <taxon>unclassified sequences</taxon>
        <taxon>metagenomes</taxon>
        <taxon>organismal metagenomes</taxon>
    </lineage>
</organism>
<reference evidence="2" key="1">
    <citation type="journal article" date="2020" name="Nature">
        <title>Giant virus diversity and host interactions through global metagenomics.</title>
        <authorList>
            <person name="Schulz F."/>
            <person name="Roux S."/>
            <person name="Paez-Espino D."/>
            <person name="Jungbluth S."/>
            <person name="Walsh D.A."/>
            <person name="Denef V.J."/>
            <person name="McMahon K.D."/>
            <person name="Konstantinidis K.T."/>
            <person name="Eloe-Fadrosh E.A."/>
            <person name="Kyrpides N.C."/>
            <person name="Woyke T."/>
        </authorList>
    </citation>
    <scope>NUCLEOTIDE SEQUENCE</scope>
    <source>
        <strain evidence="2">GVMAG-S-3300013094-100</strain>
    </source>
</reference>
<dbReference type="CDD" id="cd22343">
    <property type="entry name" value="PDDEXK_lambda_exonuclease-like"/>
    <property type="match status" value="1"/>
</dbReference>
<proteinExistence type="predicted"/>
<dbReference type="PANTHER" id="PTHR46609">
    <property type="entry name" value="EXONUCLEASE, PHAGE-TYPE/RECB, C-TERMINAL DOMAIN-CONTAINING PROTEIN"/>
    <property type="match status" value="1"/>
</dbReference>
<sequence>MENLEEREQQKREKALKVKIENTLWVLCKNFKDEIFDTLLKSPGIASYVIDISGDIASIADIEKNIQIIIENRAQLEALKQMPQVKQRSPEWFALRRDRLTASDTGQAMNRGHYGNRAKLVENKAFPESVVFNNSCPPLKHGTMYEAMTSRSYSQRNNNMQIHEFGLIPHSTLSCYGASPDGITEMGVLIEIKTPWRRKVNGDILDQYELQMQGQMAVTGINECDFIDCEIEDMKYEDNYLKNIATNLKIDHGVLVENLESGEYIYSPPYLTPIEAVQWKNSEIRKHETYKVYYWKVRKIYIERLYFDKNRWENELVPAIQSFWNDVIKMKERGRAAAGAAGKTLDLVDSGDNKKQKVLQFIDSDEEV</sequence>
<dbReference type="InterPro" id="IPR011604">
    <property type="entry name" value="PDDEXK-like_dom_sf"/>
</dbReference>
<dbReference type="InterPro" id="IPR011335">
    <property type="entry name" value="Restrct_endonuc-II-like"/>
</dbReference>
<dbReference type="Pfam" id="PF09588">
    <property type="entry name" value="YqaJ"/>
    <property type="match status" value="1"/>
</dbReference>
<dbReference type="InterPro" id="IPR017482">
    <property type="entry name" value="Lambda-type_endonuclease"/>
</dbReference>
<dbReference type="AlphaFoldDB" id="A0A6C0KW96"/>
<dbReference type="EMBL" id="MN740976">
    <property type="protein sequence ID" value="QHU20957.1"/>
    <property type="molecule type" value="Genomic_DNA"/>
</dbReference>
<dbReference type="InterPro" id="IPR051703">
    <property type="entry name" value="NF-kappa-B_Signaling_Reg"/>
</dbReference>
<dbReference type="SUPFAM" id="SSF52980">
    <property type="entry name" value="Restriction endonuclease-like"/>
    <property type="match status" value="1"/>
</dbReference>
<dbReference type="Gene3D" id="3.90.320.10">
    <property type="match status" value="1"/>
</dbReference>
<accession>A0A6C0KW96</accession>
<dbReference type="PANTHER" id="PTHR46609:SF6">
    <property type="entry name" value="EXONUCLEASE, PHAGE-TYPE_RECB, C-TERMINAL DOMAIN-CONTAINING PROTEIN-RELATED"/>
    <property type="match status" value="1"/>
</dbReference>
<name>A0A6C0KW96_9ZZZZ</name>
<evidence type="ECO:0000259" key="1">
    <source>
        <dbReference type="Pfam" id="PF09588"/>
    </source>
</evidence>
<dbReference type="InterPro" id="IPR019080">
    <property type="entry name" value="YqaJ_viral_recombinase"/>
</dbReference>
<protein>
    <recommendedName>
        <fullName evidence="1">YqaJ viral recombinase domain-containing protein</fullName>
    </recommendedName>
</protein>